<keyword evidence="2" id="KW-1185">Reference proteome</keyword>
<evidence type="ECO:0000313" key="1">
    <source>
        <dbReference type="EMBL" id="KAL2812229.1"/>
    </source>
</evidence>
<proteinExistence type="predicted"/>
<protein>
    <submittedName>
        <fullName evidence="1">Uncharacterized protein</fullName>
    </submittedName>
</protein>
<accession>A0ABR4H9U4</accession>
<evidence type="ECO:0000313" key="2">
    <source>
        <dbReference type="Proteomes" id="UP001610335"/>
    </source>
</evidence>
<dbReference type="EMBL" id="JBFXLS010000193">
    <property type="protein sequence ID" value="KAL2812229.1"/>
    <property type="molecule type" value="Genomic_DNA"/>
</dbReference>
<name>A0ABR4H9U4_9EURO</name>
<dbReference type="Proteomes" id="UP001610335">
    <property type="component" value="Unassembled WGS sequence"/>
</dbReference>
<sequence length="248" mass="28491">MLAGTPHEEPGASHLIIFQCDDGRELREAAVCPAEGHWERFNVREQNFFNLEEIVPRVKRRDYLPCDTIRILFAHPSRKELKNQPLHASLKKTLTSLNKKVKISGLPYDPVFFLSLESSIDEIVESNQPYDRPNLIFYEYFSGWYSAKMADLVKGIEGYTSCGSILEGLFGNFGVEAPYWHAVVCCREERLKNRKGFVELLCGQMTQGLDLSDAFRFMRPSLPFMMIVSLRRAREKIGSYLKMALNLN</sequence>
<comment type="caution">
    <text evidence="1">The sequence shown here is derived from an EMBL/GenBank/DDBJ whole genome shotgun (WGS) entry which is preliminary data.</text>
</comment>
<gene>
    <name evidence="1" type="ORF">BDW59DRAFT_177021</name>
</gene>
<organism evidence="1 2">
    <name type="scientific">Aspergillus cavernicola</name>
    <dbReference type="NCBI Taxonomy" id="176166"/>
    <lineage>
        <taxon>Eukaryota</taxon>
        <taxon>Fungi</taxon>
        <taxon>Dikarya</taxon>
        <taxon>Ascomycota</taxon>
        <taxon>Pezizomycotina</taxon>
        <taxon>Eurotiomycetes</taxon>
        <taxon>Eurotiomycetidae</taxon>
        <taxon>Eurotiales</taxon>
        <taxon>Aspergillaceae</taxon>
        <taxon>Aspergillus</taxon>
        <taxon>Aspergillus subgen. Nidulantes</taxon>
    </lineage>
</organism>
<reference evidence="1 2" key="1">
    <citation type="submission" date="2024-07" db="EMBL/GenBank/DDBJ databases">
        <title>Section-level genome sequencing and comparative genomics of Aspergillus sections Usti and Cavernicolus.</title>
        <authorList>
            <consortium name="Lawrence Berkeley National Laboratory"/>
            <person name="Nybo J.L."/>
            <person name="Vesth T.C."/>
            <person name="Theobald S."/>
            <person name="Frisvad J.C."/>
            <person name="Larsen T.O."/>
            <person name="Kjaerboelling I."/>
            <person name="Rothschild-Mancinelli K."/>
            <person name="Lyhne E.K."/>
            <person name="Kogle M.E."/>
            <person name="Barry K."/>
            <person name="Clum A."/>
            <person name="Na H."/>
            <person name="Ledsgaard L."/>
            <person name="Lin J."/>
            <person name="Lipzen A."/>
            <person name="Kuo A."/>
            <person name="Riley R."/>
            <person name="Mondo S."/>
            <person name="LaButti K."/>
            <person name="Haridas S."/>
            <person name="Pangalinan J."/>
            <person name="Salamov A.A."/>
            <person name="Simmons B.A."/>
            <person name="Magnuson J.K."/>
            <person name="Chen J."/>
            <person name="Drula E."/>
            <person name="Henrissat B."/>
            <person name="Wiebenga A."/>
            <person name="Lubbers R.J."/>
            <person name="Gomes A.C."/>
            <person name="Makela M.R."/>
            <person name="Stajich J."/>
            <person name="Grigoriev I.V."/>
            <person name="Mortensen U.H."/>
            <person name="De vries R.P."/>
            <person name="Baker S.E."/>
            <person name="Andersen M.R."/>
        </authorList>
    </citation>
    <scope>NUCLEOTIDE SEQUENCE [LARGE SCALE GENOMIC DNA]</scope>
    <source>
        <strain evidence="1 2">CBS 600.67</strain>
    </source>
</reference>